<dbReference type="RefSeq" id="WP_107151455.1">
    <property type="nucleotide sequence ID" value="NZ_PYUC01000007.1"/>
</dbReference>
<proteinExistence type="predicted"/>
<organism evidence="2 3">
    <name type="scientific">Trinickia symbiotica</name>
    <dbReference type="NCBI Taxonomy" id="863227"/>
    <lineage>
        <taxon>Bacteria</taxon>
        <taxon>Pseudomonadati</taxon>
        <taxon>Pseudomonadota</taxon>
        <taxon>Betaproteobacteria</taxon>
        <taxon>Burkholderiales</taxon>
        <taxon>Burkholderiaceae</taxon>
        <taxon>Trinickia</taxon>
    </lineage>
</organism>
<keyword evidence="2" id="KW-0560">Oxidoreductase</keyword>
<reference evidence="2 3" key="1">
    <citation type="submission" date="2018-03" db="EMBL/GenBank/DDBJ databases">
        <title>Whole genome analyses suggest that Burkholderia sensu lato contains two further novel genera in the rhizoxinica-symbiotica group Mycetohabitans gen. nov., and Trinickia gen. nov.: implications for the evolution of diazotrophy and nodulation in the Burkholderiaceae.</title>
        <authorList>
            <person name="Estrada De Los Santos P."/>
            <person name="Palmer M."/>
            <person name="Chavez-Ramirez B."/>
            <person name="Steenkamp E.T."/>
            <person name="Hirsch A.M."/>
            <person name="Manyaka P."/>
            <person name="Maluk M."/>
            <person name="Lafos M."/>
            <person name="Crook M."/>
            <person name="Gross E."/>
            <person name="Simon M.F."/>
            <person name="Bueno Dos Reis Junior F."/>
            <person name="Poole P.S."/>
            <person name="Venter S.N."/>
            <person name="James E.K."/>
        </authorList>
    </citation>
    <scope>NUCLEOTIDE SEQUENCE [LARGE SCALE GENOMIC DNA]</scope>
    <source>
        <strain evidence="2 3">JPY-366</strain>
    </source>
</reference>
<dbReference type="PANTHER" id="PTHR41294:SF1">
    <property type="entry name" value="CADMIUM-INDUCED PROTEIN CADI"/>
    <property type="match status" value="1"/>
</dbReference>
<dbReference type="Gene3D" id="3.10.180.10">
    <property type="entry name" value="2,3-Dihydroxybiphenyl 1,2-Dioxygenase, domain 1"/>
    <property type="match status" value="1"/>
</dbReference>
<dbReference type="InterPro" id="IPR049789">
    <property type="entry name" value="ArsI/CadI-like"/>
</dbReference>
<dbReference type="NCBIfam" id="NF041414">
    <property type="entry name" value="ArsI_CadI_VOC"/>
    <property type="match status" value="1"/>
</dbReference>
<evidence type="ECO:0000259" key="1">
    <source>
        <dbReference type="PROSITE" id="PS51819"/>
    </source>
</evidence>
<dbReference type="InterPro" id="IPR052393">
    <property type="entry name" value="Cadmium-induced_rsp"/>
</dbReference>
<accession>A0A2T3XT53</accession>
<dbReference type="PANTHER" id="PTHR41294">
    <property type="entry name" value="CADMIUM-INDUCED PROTEIN CADI"/>
    <property type="match status" value="1"/>
</dbReference>
<dbReference type="PROSITE" id="PS51819">
    <property type="entry name" value="VOC"/>
    <property type="match status" value="1"/>
</dbReference>
<dbReference type="GO" id="GO:0051213">
    <property type="term" value="F:dioxygenase activity"/>
    <property type="evidence" value="ECO:0007669"/>
    <property type="project" value="UniProtKB-KW"/>
</dbReference>
<dbReference type="GO" id="GO:0046686">
    <property type="term" value="P:response to cadmium ion"/>
    <property type="evidence" value="ECO:0007669"/>
    <property type="project" value="TreeGrafter"/>
</dbReference>
<comment type="caution">
    <text evidence="2">The sequence shown here is derived from an EMBL/GenBank/DDBJ whole genome shotgun (WGS) entry which is preliminary data.</text>
</comment>
<protein>
    <submittedName>
        <fullName evidence="2">Glyoxalase/bleomycin resistance/dioxygenase family protein</fullName>
    </submittedName>
</protein>
<dbReference type="InterPro" id="IPR029068">
    <property type="entry name" value="Glyas_Bleomycin-R_OHBP_Dase"/>
</dbReference>
<dbReference type="AlphaFoldDB" id="A0A2T3XT53"/>
<gene>
    <name evidence="2" type="ORF">C9I57_14890</name>
</gene>
<feature type="domain" description="VOC" evidence="1">
    <location>
        <begin position="2"/>
        <end position="116"/>
    </location>
</feature>
<dbReference type="SUPFAM" id="SSF54593">
    <property type="entry name" value="Glyoxalase/Bleomycin resistance protein/Dihydroxybiphenyl dioxygenase"/>
    <property type="match status" value="1"/>
</dbReference>
<sequence length="159" mass="17369">MKRFHVHVSVASLSESIRFYSALFAAEPNVVKGDYAKWMLEDPRINFAISQRGARPGLDHLGVQVENETELAEMYARLSGAALPVDAQGGTACCYARCDKYWTIDPQGLVWETYQTLGEIPTFGESRGAPAIEPNTDVSARCSPTRGKPIGVPVKSTCC</sequence>
<evidence type="ECO:0000313" key="3">
    <source>
        <dbReference type="Proteomes" id="UP000240638"/>
    </source>
</evidence>
<dbReference type="EMBL" id="PYUC01000007">
    <property type="protein sequence ID" value="PTB19710.1"/>
    <property type="molecule type" value="Genomic_DNA"/>
</dbReference>
<dbReference type="InterPro" id="IPR037523">
    <property type="entry name" value="VOC_core"/>
</dbReference>
<name>A0A2T3XT53_9BURK</name>
<keyword evidence="2" id="KW-0223">Dioxygenase</keyword>
<evidence type="ECO:0000313" key="2">
    <source>
        <dbReference type="EMBL" id="PTB19710.1"/>
    </source>
</evidence>
<dbReference type="Proteomes" id="UP000240638">
    <property type="component" value="Unassembled WGS sequence"/>
</dbReference>